<dbReference type="InterPro" id="IPR010982">
    <property type="entry name" value="Lambda_DNA-bd_dom_sf"/>
</dbReference>
<reference evidence="1 2" key="1">
    <citation type="submission" date="2018-06" db="EMBL/GenBank/DDBJ databases">
        <authorList>
            <consortium name="Pathogen Informatics"/>
            <person name="Doyle S."/>
        </authorList>
    </citation>
    <scope>NUCLEOTIDE SEQUENCE [LARGE SCALE GENOMIC DNA]</scope>
    <source>
        <strain evidence="1 2">NCTC13160</strain>
    </source>
</reference>
<dbReference type="EMBL" id="UGSG01000002">
    <property type="protein sequence ID" value="SUD65825.1"/>
    <property type="molecule type" value="Genomic_DNA"/>
</dbReference>
<organism evidence="1 2">
    <name type="scientific">Pandoraea pnomenusa</name>
    <dbReference type="NCBI Taxonomy" id="93220"/>
    <lineage>
        <taxon>Bacteria</taxon>
        <taxon>Pseudomonadati</taxon>
        <taxon>Pseudomonadota</taxon>
        <taxon>Betaproteobacteria</taxon>
        <taxon>Burkholderiales</taxon>
        <taxon>Burkholderiaceae</taxon>
        <taxon>Pandoraea</taxon>
    </lineage>
</organism>
<evidence type="ECO:0000313" key="2">
    <source>
        <dbReference type="Proteomes" id="UP000254573"/>
    </source>
</evidence>
<proteinExistence type="predicted"/>
<accession>A0A379KE52</accession>
<dbReference type="SUPFAM" id="SSF47413">
    <property type="entry name" value="lambda repressor-like DNA-binding domains"/>
    <property type="match status" value="1"/>
</dbReference>
<gene>
    <name evidence="1" type="ORF">NCTC13160_04923</name>
</gene>
<dbReference type="Gene3D" id="1.10.260.40">
    <property type="entry name" value="lambda repressor-like DNA-binding domains"/>
    <property type="match status" value="1"/>
</dbReference>
<dbReference type="GO" id="GO:0003677">
    <property type="term" value="F:DNA binding"/>
    <property type="evidence" value="ECO:0007669"/>
    <property type="project" value="InterPro"/>
</dbReference>
<dbReference type="AlphaFoldDB" id="A0A379KE52"/>
<name>A0A379KE52_9BURK</name>
<evidence type="ECO:0000313" key="1">
    <source>
        <dbReference type="EMBL" id="SUD65825.1"/>
    </source>
</evidence>
<protein>
    <submittedName>
        <fullName evidence="1">Uncharacterized protein</fullName>
    </submittedName>
</protein>
<dbReference type="Proteomes" id="UP000254573">
    <property type="component" value="Unassembled WGS sequence"/>
</dbReference>
<sequence length="98" mass="10934">MNVADRNEFVVRRLIAQHLQKTVADAINVERSNFSRFHNNRGHGLQLGKFCELLAFLGLDLSLIPEDCEGPAAAGDTITIPRAQYEAMRVMLKHSLGD</sequence>